<comment type="similarity">
    <text evidence="1">Belongs to the LysR transcriptional regulatory family.</text>
</comment>
<evidence type="ECO:0000256" key="1">
    <source>
        <dbReference type="ARBA" id="ARBA00009437"/>
    </source>
</evidence>
<name>A0ABT4MGP9_9NOCA</name>
<dbReference type="SUPFAM" id="SSF46785">
    <property type="entry name" value="Winged helix' DNA-binding domain"/>
    <property type="match status" value="1"/>
</dbReference>
<comment type="caution">
    <text evidence="7">The sequence shown here is derived from an EMBL/GenBank/DDBJ whole genome shotgun (WGS) entry which is preliminary data.</text>
</comment>
<dbReference type="CDD" id="cd05466">
    <property type="entry name" value="PBP2_LTTR_substrate"/>
    <property type="match status" value="1"/>
</dbReference>
<reference evidence="7" key="1">
    <citation type="submission" date="2022-12" db="EMBL/GenBank/DDBJ databases">
        <authorList>
            <person name="Krivoruchko A.V."/>
            <person name="Elkin A."/>
        </authorList>
    </citation>
    <scope>NUCLEOTIDE SEQUENCE</scope>
    <source>
        <strain evidence="7">IEGM 1391</strain>
    </source>
</reference>
<dbReference type="Gene3D" id="1.10.10.10">
    <property type="entry name" value="Winged helix-like DNA-binding domain superfamily/Winged helix DNA-binding domain"/>
    <property type="match status" value="1"/>
</dbReference>
<evidence type="ECO:0000256" key="2">
    <source>
        <dbReference type="ARBA" id="ARBA00023015"/>
    </source>
</evidence>
<dbReference type="EMBL" id="JAPWIJ010000006">
    <property type="protein sequence ID" value="MCZ4520163.1"/>
    <property type="molecule type" value="Genomic_DNA"/>
</dbReference>
<dbReference type="RefSeq" id="WP_269606168.1">
    <property type="nucleotide sequence ID" value="NZ_JAPWIJ010000006.1"/>
</dbReference>
<dbReference type="Proteomes" id="UP001081071">
    <property type="component" value="Unassembled WGS sequence"/>
</dbReference>
<dbReference type="Pfam" id="PF03466">
    <property type="entry name" value="LysR_substrate"/>
    <property type="match status" value="1"/>
</dbReference>
<keyword evidence="5" id="KW-0804">Transcription</keyword>
<gene>
    <name evidence="7" type="ORF">O4220_16755</name>
</gene>
<dbReference type="InterPro" id="IPR000847">
    <property type="entry name" value="LysR_HTH_N"/>
</dbReference>
<accession>A0ABT4MGP9</accession>
<protein>
    <submittedName>
        <fullName evidence="7">LysR family transcriptional regulator</fullName>
    </submittedName>
</protein>
<feature type="domain" description="HTH lysR-type" evidence="6">
    <location>
        <begin position="1"/>
        <end position="60"/>
    </location>
</feature>
<organism evidence="7 8">
    <name type="scientific">Rhodococcus ruber</name>
    <dbReference type="NCBI Taxonomy" id="1830"/>
    <lineage>
        <taxon>Bacteria</taxon>
        <taxon>Bacillati</taxon>
        <taxon>Actinomycetota</taxon>
        <taxon>Actinomycetes</taxon>
        <taxon>Mycobacteriales</taxon>
        <taxon>Nocardiaceae</taxon>
        <taxon>Rhodococcus</taxon>
    </lineage>
</organism>
<evidence type="ECO:0000313" key="8">
    <source>
        <dbReference type="Proteomes" id="UP001081071"/>
    </source>
</evidence>
<dbReference type="Gene3D" id="3.40.190.290">
    <property type="match status" value="1"/>
</dbReference>
<dbReference type="InterPro" id="IPR005119">
    <property type="entry name" value="LysR_subst-bd"/>
</dbReference>
<sequence length="296" mass="31442">MELSSRQLRQCVAVADAGSMSGAAIELGLSPSTVSRAVARFEEQTHVTVFERRGMRLVPTDAGREIVRAARRVVDDLNLFSALAVDAALGRVGAVVVAAPADDTGPVLPTMIASVTRGRPRLNVHIARVETATAAMESLRSGAAELALIPRLPTPPDLLGIHVGRQELTLIVPAAWTQSNARISDRHGLDWLGEFPFIAGAVETTGAHALERLRRSGARPHTVLTGTPVLTIPSLVDAGVGAALVPSSMPLDTFAHLRSIDLTPPLTYSITLMHRTGEQSPATRQFIDWARSATGE</sequence>
<keyword evidence="8" id="KW-1185">Reference proteome</keyword>
<evidence type="ECO:0000256" key="3">
    <source>
        <dbReference type="ARBA" id="ARBA00023125"/>
    </source>
</evidence>
<keyword evidence="4" id="KW-0010">Activator</keyword>
<evidence type="ECO:0000256" key="4">
    <source>
        <dbReference type="ARBA" id="ARBA00023159"/>
    </source>
</evidence>
<dbReference type="InterPro" id="IPR036388">
    <property type="entry name" value="WH-like_DNA-bd_sf"/>
</dbReference>
<dbReference type="Pfam" id="PF00126">
    <property type="entry name" value="HTH_1"/>
    <property type="match status" value="1"/>
</dbReference>
<keyword evidence="2" id="KW-0805">Transcription regulation</keyword>
<proteinExistence type="inferred from homology"/>
<dbReference type="SUPFAM" id="SSF53850">
    <property type="entry name" value="Periplasmic binding protein-like II"/>
    <property type="match status" value="1"/>
</dbReference>
<dbReference type="PROSITE" id="PS50931">
    <property type="entry name" value="HTH_LYSR"/>
    <property type="match status" value="1"/>
</dbReference>
<keyword evidence="3" id="KW-0238">DNA-binding</keyword>
<evidence type="ECO:0000256" key="5">
    <source>
        <dbReference type="ARBA" id="ARBA00023163"/>
    </source>
</evidence>
<dbReference type="PANTHER" id="PTHR30346:SF28">
    <property type="entry name" value="HTH-TYPE TRANSCRIPTIONAL REGULATOR CYNR"/>
    <property type="match status" value="1"/>
</dbReference>
<evidence type="ECO:0000259" key="6">
    <source>
        <dbReference type="PROSITE" id="PS50931"/>
    </source>
</evidence>
<evidence type="ECO:0000313" key="7">
    <source>
        <dbReference type="EMBL" id="MCZ4520163.1"/>
    </source>
</evidence>
<dbReference type="InterPro" id="IPR036390">
    <property type="entry name" value="WH_DNA-bd_sf"/>
</dbReference>
<dbReference type="PANTHER" id="PTHR30346">
    <property type="entry name" value="TRANSCRIPTIONAL DUAL REGULATOR HCAR-RELATED"/>
    <property type="match status" value="1"/>
</dbReference>